<protein>
    <recommendedName>
        <fullName evidence="1">Anhydro-N-acetylmuramic acid kinase</fullName>
        <ecNumber evidence="1">2.7.1.170</ecNumber>
    </recommendedName>
    <alternativeName>
        <fullName evidence="1">AnhMurNAc kinase</fullName>
    </alternativeName>
</protein>
<accession>A0A2N9X764</accession>
<dbReference type="NCBIfam" id="NF007139">
    <property type="entry name" value="PRK09585.1-3"/>
    <property type="match status" value="1"/>
</dbReference>
<dbReference type="Pfam" id="PF03702">
    <property type="entry name" value="AnmK"/>
    <property type="match status" value="1"/>
</dbReference>
<dbReference type="EMBL" id="MEIL01000027">
    <property type="protein sequence ID" value="PIT39478.1"/>
    <property type="molecule type" value="Genomic_DNA"/>
</dbReference>
<dbReference type="GO" id="GO:0005524">
    <property type="term" value="F:ATP binding"/>
    <property type="evidence" value="ECO:0007669"/>
    <property type="project" value="UniProtKB-UniRule"/>
</dbReference>
<dbReference type="InterPro" id="IPR043129">
    <property type="entry name" value="ATPase_NBD"/>
</dbReference>
<dbReference type="GO" id="GO:0016301">
    <property type="term" value="F:kinase activity"/>
    <property type="evidence" value="ECO:0007669"/>
    <property type="project" value="UniProtKB-KW"/>
</dbReference>
<dbReference type="EC" id="2.7.1.170" evidence="1"/>
<comment type="similarity">
    <text evidence="1">Belongs to the anhydro-N-acetylmuramic acid kinase family.</text>
</comment>
<keyword evidence="1" id="KW-0808">Transferase</keyword>
<keyword evidence="1" id="KW-0067">ATP-binding</keyword>
<name>A0A2N9X764_9NEIS</name>
<sequence>MQPLQYYIGLMSGTSMDGIDAVLATLSGTEWQGVSAHAFIAYPDELKQHLLALQTPAHNELARAALLAQQLAQLNAQAVSAVLSHAQIKPETITALGCHGQTVRHTPQQHYSIQLMDWALLAELTGITTVGDFRSRDLAAGGQGAPLVPAFHQAVFASTQQSRVVLNLGGIANISVLPPSQPAFGFDTGPANMLMDAWVQLHWQQQYDHNGTLASNGQIIVSLLQSMLSDAYFAQPYPKSTGRDLFSLNWLNHYLSGRENPADVLRTLLELTAQTAVSAIISAAPHTECVYVCGGGSQNMLLMQTLRQLLSRHHITLHTTDALQLPAQLVEAAAFAWLAACWYQRQPVATHFATGAAGARIPGCGYWA</sequence>
<comment type="pathway">
    <text evidence="1">Amino-sugar metabolism; 1,6-anhydro-N-acetylmuramate degradation.</text>
</comment>
<dbReference type="PANTHER" id="PTHR30605">
    <property type="entry name" value="ANHYDRO-N-ACETYLMURAMIC ACID KINASE"/>
    <property type="match status" value="1"/>
</dbReference>
<dbReference type="Proteomes" id="UP000230202">
    <property type="component" value="Unassembled WGS sequence"/>
</dbReference>
<keyword evidence="1" id="KW-0119">Carbohydrate metabolism</keyword>
<organism evidence="2 3">
    <name type="scientific">Snodgrassella alvi</name>
    <dbReference type="NCBI Taxonomy" id="1196083"/>
    <lineage>
        <taxon>Bacteria</taxon>
        <taxon>Pseudomonadati</taxon>
        <taxon>Pseudomonadota</taxon>
        <taxon>Betaproteobacteria</taxon>
        <taxon>Neisseriales</taxon>
        <taxon>Neisseriaceae</taxon>
        <taxon>Snodgrassella</taxon>
    </lineage>
</organism>
<evidence type="ECO:0000313" key="3">
    <source>
        <dbReference type="Proteomes" id="UP000230202"/>
    </source>
</evidence>
<feature type="binding site" evidence="1">
    <location>
        <begin position="13"/>
        <end position="20"/>
    </location>
    <ligand>
        <name>ATP</name>
        <dbReference type="ChEBI" id="CHEBI:30616"/>
    </ligand>
</feature>
<dbReference type="GO" id="GO:0006040">
    <property type="term" value="P:amino sugar metabolic process"/>
    <property type="evidence" value="ECO:0007669"/>
    <property type="project" value="InterPro"/>
</dbReference>
<dbReference type="Gene3D" id="3.30.420.40">
    <property type="match status" value="2"/>
</dbReference>
<comment type="function">
    <text evidence="1">Catalyzes the specific phosphorylation of 1,6-anhydro-N-acetylmuramic acid (anhMurNAc) with the simultaneous cleavage of the 1,6-anhydro ring, generating MurNAc-6-P. Is required for the utilization of anhMurNAc either imported from the medium or derived from its own cell wall murein, and thus plays a role in cell wall recycling.</text>
</comment>
<evidence type="ECO:0000313" key="2">
    <source>
        <dbReference type="EMBL" id="PIT39478.1"/>
    </source>
</evidence>
<dbReference type="InterPro" id="IPR005338">
    <property type="entry name" value="Anhydro_N_Ac-Mur_kinase"/>
</dbReference>
<dbReference type="GO" id="GO:0097175">
    <property type="term" value="P:1,6-anhydro-N-acetyl-beta-muramic acid catabolic process"/>
    <property type="evidence" value="ECO:0007669"/>
    <property type="project" value="UniProtKB-UniRule"/>
</dbReference>
<comment type="catalytic activity">
    <reaction evidence="1">
        <text>1,6-anhydro-N-acetyl-beta-muramate + ATP + H2O = N-acetyl-D-muramate 6-phosphate + ADP + H(+)</text>
        <dbReference type="Rhea" id="RHEA:24952"/>
        <dbReference type="ChEBI" id="CHEBI:15377"/>
        <dbReference type="ChEBI" id="CHEBI:15378"/>
        <dbReference type="ChEBI" id="CHEBI:30616"/>
        <dbReference type="ChEBI" id="CHEBI:58690"/>
        <dbReference type="ChEBI" id="CHEBI:58722"/>
        <dbReference type="ChEBI" id="CHEBI:456216"/>
        <dbReference type="EC" id="2.7.1.170"/>
    </reaction>
</comment>
<dbReference type="UniPathway" id="UPA00343"/>
<dbReference type="PANTHER" id="PTHR30605:SF0">
    <property type="entry name" value="ANHYDRO-N-ACETYLMURAMIC ACID KINASE"/>
    <property type="match status" value="1"/>
</dbReference>
<gene>
    <name evidence="1" type="primary">anmK</name>
    <name evidence="2" type="ORF">BHC54_05885</name>
</gene>
<dbReference type="UniPathway" id="UPA00544"/>
<dbReference type="SUPFAM" id="SSF53067">
    <property type="entry name" value="Actin-like ATPase domain"/>
    <property type="match status" value="1"/>
</dbReference>
<keyword evidence="3" id="KW-1185">Reference proteome</keyword>
<proteinExistence type="inferred from homology"/>
<reference evidence="2" key="1">
    <citation type="journal article" date="2017" name="MBio">
        <title>Type VI secretion-mediated competition in the bee gut microbiome.</title>
        <authorList>
            <person name="Steele M.I."/>
            <person name="Kwong W.K."/>
            <person name="Powell J.E."/>
            <person name="Whiteley M."/>
            <person name="Moran N.A."/>
        </authorList>
    </citation>
    <scope>NUCLEOTIDE SEQUENCE [LARGE SCALE GENOMIC DNA]</scope>
    <source>
        <strain evidence="2">WkB273</strain>
    </source>
</reference>
<keyword evidence="1 2" id="KW-0418">Kinase</keyword>
<dbReference type="HAMAP" id="MF_01270">
    <property type="entry name" value="AnhMurNAc_kinase"/>
    <property type="match status" value="1"/>
</dbReference>
<evidence type="ECO:0000256" key="1">
    <source>
        <dbReference type="HAMAP-Rule" id="MF_01270"/>
    </source>
</evidence>
<comment type="caution">
    <text evidence="2">The sequence shown here is derived from an EMBL/GenBank/DDBJ whole genome shotgun (WGS) entry which is preliminary data.</text>
</comment>
<dbReference type="GO" id="GO:0016773">
    <property type="term" value="F:phosphotransferase activity, alcohol group as acceptor"/>
    <property type="evidence" value="ECO:0007669"/>
    <property type="project" value="UniProtKB-UniRule"/>
</dbReference>
<dbReference type="AlphaFoldDB" id="A0A2N9X764"/>
<comment type="pathway">
    <text evidence="1">Cell wall biogenesis; peptidoglycan recycling.</text>
</comment>
<dbReference type="GO" id="GO:0009254">
    <property type="term" value="P:peptidoglycan turnover"/>
    <property type="evidence" value="ECO:0007669"/>
    <property type="project" value="UniProtKB-UniRule"/>
</dbReference>
<dbReference type="RefSeq" id="WP_180295857.1">
    <property type="nucleotide sequence ID" value="NZ_MEIL01000027.1"/>
</dbReference>
<keyword evidence="1" id="KW-0547">Nucleotide-binding</keyword>